<feature type="transmembrane region" description="Helical" evidence="1">
    <location>
        <begin position="21"/>
        <end position="42"/>
    </location>
</feature>
<keyword evidence="1" id="KW-1133">Transmembrane helix</keyword>
<dbReference type="RefSeq" id="WP_320001710.1">
    <property type="nucleotide sequence ID" value="NZ_CP138348.1"/>
</dbReference>
<keyword evidence="1" id="KW-0812">Transmembrane</keyword>
<keyword evidence="1" id="KW-0472">Membrane</keyword>
<protein>
    <submittedName>
        <fullName evidence="2">Uncharacterized protein</fullName>
    </submittedName>
</protein>
<proteinExistence type="predicted"/>
<dbReference type="EMBL" id="CP138348">
    <property type="protein sequence ID" value="WPF89016.1"/>
    <property type="molecule type" value="Genomic_DNA"/>
</dbReference>
<reference evidence="2" key="1">
    <citation type="submission" date="2023-11" db="EMBL/GenBank/DDBJ databases">
        <title>Genome sequence of Cyanobacterium aponinum BCRC AL20115.</title>
        <authorList>
            <person name="Chang H.-Y."/>
            <person name="Lin K.-M."/>
            <person name="Hsueh H.-T."/>
            <person name="Chu H.-A."/>
            <person name="Kuo C.-H."/>
        </authorList>
    </citation>
    <scope>NUCLEOTIDE SEQUENCE</scope>
    <source>
        <strain evidence="2">AL20115</strain>
    </source>
</reference>
<dbReference type="AlphaFoldDB" id="A0AAF0ZB73"/>
<sequence length="143" mass="16447">MKPNLKAQRIRIQSGTVGSHYRLVFSPFVLMLICLFTGLMNFSVAQDNQSSDTLSVLAKRCRYYYIRSRAGDSRATYLLISKNEGKNTLTGLEKCLNVLNEYLVSDSITNDEKKVYQQVYDHLFILKDKLPKDEETNNPNNQQ</sequence>
<dbReference type="InterPro" id="IPR010916">
    <property type="entry name" value="TonB_box_CS"/>
</dbReference>
<accession>A0AAF0ZB73</accession>
<evidence type="ECO:0000313" key="2">
    <source>
        <dbReference type="EMBL" id="WPF89016.1"/>
    </source>
</evidence>
<evidence type="ECO:0000256" key="1">
    <source>
        <dbReference type="SAM" id="Phobius"/>
    </source>
</evidence>
<gene>
    <name evidence="2" type="ORF">SAY89_01715</name>
</gene>
<name>A0AAF0ZB73_9CHRO</name>
<organism evidence="2">
    <name type="scientific">Cyanobacterium aponinum AL20115</name>
    <dbReference type="NCBI Taxonomy" id="3090662"/>
    <lineage>
        <taxon>Bacteria</taxon>
        <taxon>Bacillati</taxon>
        <taxon>Cyanobacteriota</taxon>
        <taxon>Cyanophyceae</taxon>
        <taxon>Oscillatoriophycideae</taxon>
        <taxon>Chroococcales</taxon>
        <taxon>Geminocystaceae</taxon>
        <taxon>Cyanobacterium</taxon>
    </lineage>
</organism>
<dbReference type="PROSITE" id="PS00430">
    <property type="entry name" value="TONB_DEPENDENT_REC_1"/>
    <property type="match status" value="1"/>
</dbReference>